<dbReference type="EMBL" id="JANBOJ010000484">
    <property type="protein sequence ID" value="KAJ1719123.1"/>
    <property type="molecule type" value="Genomic_DNA"/>
</dbReference>
<protein>
    <recommendedName>
        <fullName evidence="3">Tctex-1</fullName>
    </recommendedName>
</protein>
<proteinExistence type="predicted"/>
<dbReference type="AlphaFoldDB" id="A0A9W7XVC9"/>
<dbReference type="GO" id="GO:0045505">
    <property type="term" value="F:dynein intermediate chain binding"/>
    <property type="evidence" value="ECO:0007669"/>
    <property type="project" value="TreeGrafter"/>
</dbReference>
<dbReference type="PANTHER" id="PTHR21255:SF4">
    <property type="entry name" value="DYNEIN LIGHT CHAIN TCTEX-TYPE"/>
    <property type="match status" value="1"/>
</dbReference>
<dbReference type="GO" id="GO:0005868">
    <property type="term" value="C:cytoplasmic dynein complex"/>
    <property type="evidence" value="ECO:0007669"/>
    <property type="project" value="TreeGrafter"/>
</dbReference>
<dbReference type="Pfam" id="PF03645">
    <property type="entry name" value="Tctex-1"/>
    <property type="match status" value="1"/>
</dbReference>
<evidence type="ECO:0008006" key="3">
    <source>
        <dbReference type="Google" id="ProtNLM"/>
    </source>
</evidence>
<dbReference type="CDD" id="cd21455">
    <property type="entry name" value="DLC-like_DYNLT1_DYNLT3"/>
    <property type="match status" value="1"/>
</dbReference>
<dbReference type="OrthoDB" id="10059120at2759"/>
<dbReference type="GO" id="GO:0007018">
    <property type="term" value="P:microtubule-based movement"/>
    <property type="evidence" value="ECO:0007669"/>
    <property type="project" value="TreeGrafter"/>
</dbReference>
<accession>A0A9W7XVC9</accession>
<dbReference type="PANTHER" id="PTHR21255">
    <property type="entry name" value="T-COMPLEX-ASSOCIATED-TESTIS-EXPRESSED 1/ DYNEIN LIGHT CHAIN"/>
    <property type="match status" value="1"/>
</dbReference>
<evidence type="ECO:0000313" key="1">
    <source>
        <dbReference type="EMBL" id="KAJ1719123.1"/>
    </source>
</evidence>
<gene>
    <name evidence="1" type="ORF">LPJ53_006053</name>
</gene>
<dbReference type="Gene3D" id="3.30.1140.40">
    <property type="entry name" value="Tctex-1"/>
    <property type="match status" value="1"/>
</dbReference>
<sequence>MSTDTAGTAPPDGLGYSVADIHKILRASVELAITPGEYRHAQLPTLHTNITTYADKKLAQLRPPNCKSIVTCTLVQNTGAGFHLANAMHWDGERDSVTTYKHETDGLVAVVSAYMVRCQ</sequence>
<dbReference type="InterPro" id="IPR005334">
    <property type="entry name" value="Tctex-1-like"/>
</dbReference>
<reference evidence="1" key="1">
    <citation type="submission" date="2022-07" db="EMBL/GenBank/DDBJ databases">
        <title>Phylogenomic reconstructions and comparative analyses of Kickxellomycotina fungi.</title>
        <authorList>
            <person name="Reynolds N.K."/>
            <person name="Stajich J.E."/>
            <person name="Barry K."/>
            <person name="Grigoriev I.V."/>
            <person name="Crous P."/>
            <person name="Smith M.E."/>
        </authorList>
    </citation>
    <scope>NUCLEOTIDE SEQUENCE</scope>
    <source>
        <strain evidence="1">NBRC 32514</strain>
    </source>
</reference>
<organism evidence="1 2">
    <name type="scientific">Coemansia erecta</name>
    <dbReference type="NCBI Taxonomy" id="147472"/>
    <lineage>
        <taxon>Eukaryota</taxon>
        <taxon>Fungi</taxon>
        <taxon>Fungi incertae sedis</taxon>
        <taxon>Zoopagomycota</taxon>
        <taxon>Kickxellomycotina</taxon>
        <taxon>Kickxellomycetes</taxon>
        <taxon>Kickxellales</taxon>
        <taxon>Kickxellaceae</taxon>
        <taxon>Coemansia</taxon>
    </lineage>
</organism>
<keyword evidence="2" id="KW-1185">Reference proteome</keyword>
<evidence type="ECO:0000313" key="2">
    <source>
        <dbReference type="Proteomes" id="UP001149813"/>
    </source>
</evidence>
<dbReference type="InterPro" id="IPR038586">
    <property type="entry name" value="Tctex-1-like_sf"/>
</dbReference>
<comment type="caution">
    <text evidence="1">The sequence shown here is derived from an EMBL/GenBank/DDBJ whole genome shotgun (WGS) entry which is preliminary data.</text>
</comment>
<dbReference type="GO" id="GO:0005737">
    <property type="term" value="C:cytoplasm"/>
    <property type="evidence" value="ECO:0007669"/>
    <property type="project" value="TreeGrafter"/>
</dbReference>
<dbReference type="Proteomes" id="UP001149813">
    <property type="component" value="Unassembled WGS sequence"/>
</dbReference>
<name>A0A9W7XVC9_9FUNG</name>